<dbReference type="EMBL" id="QTSX02006503">
    <property type="protein sequence ID" value="KAJ9053614.1"/>
    <property type="molecule type" value="Genomic_DNA"/>
</dbReference>
<dbReference type="Proteomes" id="UP001165960">
    <property type="component" value="Unassembled WGS sequence"/>
</dbReference>
<protein>
    <submittedName>
        <fullName evidence="1">Uncharacterized protein</fullName>
    </submittedName>
</protein>
<name>A0ACC2RU80_9FUNG</name>
<sequence length="108" mass="11463">MYGTACPFLLPLLGRIILASSVLDDIPEQACKALISGIVLIQNLAPNKGDFSLAHEMSPYSLMSVAQAPLPKSVSKVTFVEPFLQLPQSAPGHTPGLLSDMLLMAVNT</sequence>
<comment type="caution">
    <text evidence="1">The sequence shown here is derived from an EMBL/GenBank/DDBJ whole genome shotgun (WGS) entry which is preliminary data.</text>
</comment>
<proteinExistence type="predicted"/>
<keyword evidence="2" id="KW-1185">Reference proteome</keyword>
<accession>A0ACC2RU80</accession>
<organism evidence="1 2">
    <name type="scientific">Entomophthora muscae</name>
    <dbReference type="NCBI Taxonomy" id="34485"/>
    <lineage>
        <taxon>Eukaryota</taxon>
        <taxon>Fungi</taxon>
        <taxon>Fungi incertae sedis</taxon>
        <taxon>Zoopagomycota</taxon>
        <taxon>Entomophthoromycotina</taxon>
        <taxon>Entomophthoromycetes</taxon>
        <taxon>Entomophthorales</taxon>
        <taxon>Entomophthoraceae</taxon>
        <taxon>Entomophthora</taxon>
    </lineage>
</organism>
<gene>
    <name evidence="1" type="ORF">DSO57_1022521</name>
</gene>
<reference evidence="1" key="1">
    <citation type="submission" date="2022-04" db="EMBL/GenBank/DDBJ databases">
        <title>Genome of the entomopathogenic fungus Entomophthora muscae.</title>
        <authorList>
            <person name="Elya C."/>
            <person name="Lovett B.R."/>
            <person name="Lee E."/>
            <person name="Macias A.M."/>
            <person name="Hajek A.E."/>
            <person name="De Bivort B.L."/>
            <person name="Kasson M.T."/>
            <person name="De Fine Licht H.H."/>
            <person name="Stajich J.E."/>
        </authorList>
    </citation>
    <scope>NUCLEOTIDE SEQUENCE</scope>
    <source>
        <strain evidence="1">Berkeley</strain>
    </source>
</reference>
<evidence type="ECO:0000313" key="1">
    <source>
        <dbReference type="EMBL" id="KAJ9053614.1"/>
    </source>
</evidence>
<evidence type="ECO:0000313" key="2">
    <source>
        <dbReference type="Proteomes" id="UP001165960"/>
    </source>
</evidence>